<reference evidence="17 18" key="1">
    <citation type="submission" date="2023-09" db="EMBL/GenBank/DDBJ databases">
        <title>Nesidiocoris tenuis whole genome shotgun sequence.</title>
        <authorList>
            <person name="Shibata T."/>
            <person name="Shimoda M."/>
            <person name="Kobayashi T."/>
            <person name="Uehara T."/>
        </authorList>
    </citation>
    <scope>NUCLEOTIDE SEQUENCE [LARGE SCALE GENOMIC DNA]</scope>
    <source>
        <strain evidence="17 18">Japan</strain>
    </source>
</reference>
<dbReference type="PROSITE" id="PS50174">
    <property type="entry name" value="G_PATCH"/>
    <property type="match status" value="1"/>
</dbReference>
<comment type="function">
    <text evidence="1">Transcription repressor.</text>
</comment>
<dbReference type="Pfam" id="PF18044">
    <property type="entry name" value="zf-CCCH_4"/>
    <property type="match status" value="1"/>
</dbReference>
<comment type="subcellular location">
    <subcellularLocation>
        <location evidence="2">Nucleus</location>
    </subcellularLocation>
</comment>
<evidence type="ECO:0000256" key="14">
    <source>
        <dbReference type="SAM" id="MobiDB-lite"/>
    </source>
</evidence>
<dbReference type="EMBL" id="AP028912">
    <property type="protein sequence ID" value="BES93626.1"/>
    <property type="molecule type" value="Genomic_DNA"/>
</dbReference>
<keyword evidence="13" id="KW-0175">Coiled coil</keyword>
<evidence type="ECO:0000256" key="8">
    <source>
        <dbReference type="ARBA" id="ARBA00023015"/>
    </source>
</evidence>
<evidence type="ECO:0000256" key="7">
    <source>
        <dbReference type="ARBA" id="ARBA00022833"/>
    </source>
</evidence>
<dbReference type="PANTHER" id="PTHR46297:SF1">
    <property type="entry name" value="ZINC FINGER CCCH-TYPE WITH G PATCH DOMAIN-CONTAINING PROTEIN"/>
    <property type="match status" value="1"/>
</dbReference>
<evidence type="ECO:0000256" key="5">
    <source>
        <dbReference type="ARBA" id="ARBA00022723"/>
    </source>
</evidence>
<feature type="coiled-coil region" evidence="13">
    <location>
        <begin position="4"/>
        <end position="61"/>
    </location>
</feature>
<keyword evidence="18" id="KW-1185">Reference proteome</keyword>
<keyword evidence="5 12" id="KW-0479">Metal-binding</keyword>
<keyword evidence="7 12" id="KW-0862">Zinc</keyword>
<dbReference type="InterPro" id="IPR041367">
    <property type="entry name" value="Znf-CCCH_4"/>
</dbReference>
<feature type="domain" description="C3H1-type" evidence="15">
    <location>
        <begin position="177"/>
        <end position="205"/>
    </location>
</feature>
<keyword evidence="10" id="KW-0804">Transcription</keyword>
<evidence type="ECO:0000256" key="12">
    <source>
        <dbReference type="PROSITE-ProRule" id="PRU00723"/>
    </source>
</evidence>
<sequence length="530" mass="59601">METNESLEESLNLYSAQLNQIELALESTKAEDEKEGLLSLKADLEELIALTRESLKGLQNTQAGTSTVEEDDDPMAREYALFKAQLGELEPEEQPETEAPVAAEQECSATNDADDSTLENELEELTALVGTKCQAPYVNRAGVVSYGNAIISSVEQSDLISDIDDIQLRVFFANPTEKEMVPCPFYLEERCNYGEDNCNFSHGYLVKFSQIREFREPNFSKLKKGSRVLAKVEDSKIWLSKTVEEISVDTCLVKHDRNFVSVPIYNVLPLGDDSALDNSDLSSLSDSDDDLNLPNEQSRGANSISNRDTFVELSLSRPSEKLGDWEQYTKGIGSKLMAKMGYVIGCGLGKSGEGIVKPVEAQVLPAGKSLDHCMRLKEAAGGSKDLFSAERIQQKLALRELRRSKREYYRQKNLEKHNVFNLINKKLNQDHGPGKSKKKDKRSSINLKVNSNHQLNVERFKVAEDMRDAERRIYVLSESLSRQKEGTISHKTILAKLTAEQKQLASLKTFDNKVEREQCMRETKKKMTIF</sequence>
<evidence type="ECO:0000313" key="18">
    <source>
        <dbReference type="Proteomes" id="UP001307889"/>
    </source>
</evidence>
<dbReference type="InterPro" id="IPR000467">
    <property type="entry name" value="G_patch_dom"/>
</dbReference>
<organism evidence="17 18">
    <name type="scientific">Nesidiocoris tenuis</name>
    <dbReference type="NCBI Taxonomy" id="355587"/>
    <lineage>
        <taxon>Eukaryota</taxon>
        <taxon>Metazoa</taxon>
        <taxon>Ecdysozoa</taxon>
        <taxon>Arthropoda</taxon>
        <taxon>Hexapoda</taxon>
        <taxon>Insecta</taxon>
        <taxon>Pterygota</taxon>
        <taxon>Neoptera</taxon>
        <taxon>Paraneoptera</taxon>
        <taxon>Hemiptera</taxon>
        <taxon>Heteroptera</taxon>
        <taxon>Panheteroptera</taxon>
        <taxon>Cimicomorpha</taxon>
        <taxon>Miridae</taxon>
        <taxon>Dicyphina</taxon>
        <taxon>Nesidiocoris</taxon>
    </lineage>
</organism>
<feature type="region of interest" description="Disordered" evidence="14">
    <location>
        <begin position="279"/>
        <end position="302"/>
    </location>
</feature>
<protein>
    <recommendedName>
        <fullName evidence="3">Zinc finger CCCH-type with G patch domain-containing protein</fullName>
    </recommendedName>
</protein>
<dbReference type="PANTHER" id="PTHR46297">
    <property type="entry name" value="ZINC FINGER CCCH-TYPE WITH G PATCH DOMAIN-CONTAINING PROTEIN"/>
    <property type="match status" value="1"/>
</dbReference>
<evidence type="ECO:0000259" key="15">
    <source>
        <dbReference type="PROSITE" id="PS50103"/>
    </source>
</evidence>
<gene>
    <name evidence="17" type="ORF">NTJ_06435</name>
</gene>
<feature type="domain" description="G-patch" evidence="16">
    <location>
        <begin position="329"/>
        <end position="375"/>
    </location>
</feature>
<evidence type="ECO:0000256" key="9">
    <source>
        <dbReference type="ARBA" id="ARBA00023125"/>
    </source>
</evidence>
<accession>A0ABN7AN13</accession>
<evidence type="ECO:0000256" key="6">
    <source>
        <dbReference type="ARBA" id="ARBA00022771"/>
    </source>
</evidence>
<feature type="region of interest" description="Disordered" evidence="14">
    <location>
        <begin position="90"/>
        <end position="116"/>
    </location>
</feature>
<evidence type="ECO:0000256" key="1">
    <source>
        <dbReference type="ARBA" id="ARBA00004062"/>
    </source>
</evidence>
<evidence type="ECO:0000256" key="11">
    <source>
        <dbReference type="ARBA" id="ARBA00023242"/>
    </source>
</evidence>
<dbReference type="PROSITE" id="PS50103">
    <property type="entry name" value="ZF_C3H1"/>
    <property type="match status" value="1"/>
</dbReference>
<evidence type="ECO:0000256" key="10">
    <source>
        <dbReference type="ARBA" id="ARBA00023163"/>
    </source>
</evidence>
<feature type="zinc finger region" description="C3H1-type" evidence="12">
    <location>
        <begin position="177"/>
        <end position="205"/>
    </location>
</feature>
<dbReference type="CDD" id="cd20384">
    <property type="entry name" value="Tudor_ZGPAT"/>
    <property type="match status" value="1"/>
</dbReference>
<dbReference type="InterPro" id="IPR000571">
    <property type="entry name" value="Znf_CCCH"/>
</dbReference>
<dbReference type="Proteomes" id="UP001307889">
    <property type="component" value="Chromosome 4"/>
</dbReference>
<keyword evidence="8" id="KW-0805">Transcription regulation</keyword>
<dbReference type="Pfam" id="PF01585">
    <property type="entry name" value="G-patch"/>
    <property type="match status" value="1"/>
</dbReference>
<proteinExistence type="predicted"/>
<evidence type="ECO:0000256" key="13">
    <source>
        <dbReference type="SAM" id="Coils"/>
    </source>
</evidence>
<name>A0ABN7AN13_9HEMI</name>
<keyword evidence="4" id="KW-0678">Repressor</keyword>
<evidence type="ECO:0000256" key="2">
    <source>
        <dbReference type="ARBA" id="ARBA00004123"/>
    </source>
</evidence>
<evidence type="ECO:0000256" key="4">
    <source>
        <dbReference type="ARBA" id="ARBA00022491"/>
    </source>
</evidence>
<evidence type="ECO:0000256" key="3">
    <source>
        <dbReference type="ARBA" id="ARBA00022414"/>
    </source>
</evidence>
<dbReference type="SMART" id="SM00356">
    <property type="entry name" value="ZnF_C3H1"/>
    <property type="match status" value="1"/>
</dbReference>
<feature type="compositionally biased region" description="Low complexity" evidence="14">
    <location>
        <begin position="97"/>
        <end position="106"/>
    </location>
</feature>
<dbReference type="SMART" id="SM00443">
    <property type="entry name" value="G_patch"/>
    <property type="match status" value="1"/>
</dbReference>
<keyword evidence="6 12" id="KW-0863">Zinc-finger</keyword>
<keyword evidence="9" id="KW-0238">DNA-binding</keyword>
<dbReference type="Gene3D" id="2.30.30.1190">
    <property type="match status" value="1"/>
</dbReference>
<evidence type="ECO:0000259" key="16">
    <source>
        <dbReference type="PROSITE" id="PS50174"/>
    </source>
</evidence>
<keyword evidence="11" id="KW-0539">Nucleus</keyword>
<evidence type="ECO:0000313" key="17">
    <source>
        <dbReference type="EMBL" id="BES93626.1"/>
    </source>
</evidence>